<evidence type="ECO:0000256" key="1">
    <source>
        <dbReference type="ARBA" id="ARBA00007094"/>
    </source>
</evidence>
<dbReference type="SUPFAM" id="SSF55271">
    <property type="entry name" value="DNA repair protein MutS, domain I"/>
    <property type="match status" value="1"/>
</dbReference>
<dbReference type="InterPro" id="IPR045076">
    <property type="entry name" value="MutS"/>
</dbReference>
<evidence type="ECO:0000313" key="13">
    <source>
        <dbReference type="Ensembl" id="ENSCCEP00000001980.1"/>
    </source>
</evidence>
<dbReference type="GO" id="GO:0030983">
    <property type="term" value="F:mismatched DNA binding"/>
    <property type="evidence" value="ECO:0007669"/>
    <property type="project" value="InterPro"/>
</dbReference>
<dbReference type="InterPro" id="IPR007860">
    <property type="entry name" value="DNA_mmatch_repair_MutS_con_dom"/>
</dbReference>
<dbReference type="InterPro" id="IPR027417">
    <property type="entry name" value="P-loop_NTPase"/>
</dbReference>
<dbReference type="InterPro" id="IPR036187">
    <property type="entry name" value="DNA_mismatch_repair_MutS_sf"/>
</dbReference>
<reference evidence="13" key="1">
    <citation type="submission" date="2025-08" db="UniProtKB">
        <authorList>
            <consortium name="Ensembl"/>
        </authorList>
    </citation>
    <scope>IDENTIFICATION</scope>
</reference>
<dbReference type="Pfam" id="PF01624">
    <property type="entry name" value="MutS_I"/>
    <property type="match status" value="1"/>
</dbReference>
<dbReference type="InterPro" id="IPR007696">
    <property type="entry name" value="DNA_mismatch_repair_MutS_core"/>
</dbReference>
<dbReference type="InterPro" id="IPR000432">
    <property type="entry name" value="DNA_mismatch_repair_MutS_C"/>
</dbReference>
<keyword evidence="3" id="KW-0597">Phosphoprotein</keyword>
<dbReference type="GO" id="GO:0006298">
    <property type="term" value="P:mismatch repair"/>
    <property type="evidence" value="ECO:0007669"/>
    <property type="project" value="InterPro"/>
</dbReference>
<feature type="domain" description="DNA mismatch repair proteins mutS family" evidence="12">
    <location>
        <begin position="838"/>
        <end position="854"/>
    </location>
</feature>
<dbReference type="FunFam" id="3.30.420.110:FF:000005">
    <property type="entry name" value="DNA mismatch repair protein"/>
    <property type="match status" value="1"/>
</dbReference>
<dbReference type="Ensembl" id="ENSCCET00000003389.1">
    <property type="protein sequence ID" value="ENSCCEP00000001980.1"/>
    <property type="gene ID" value="ENSCCEG00000001240.1"/>
</dbReference>
<dbReference type="Gene3D" id="3.30.420.110">
    <property type="entry name" value="MutS, connector domain"/>
    <property type="match status" value="1"/>
</dbReference>
<dbReference type="Pfam" id="PF00488">
    <property type="entry name" value="MutS_V"/>
    <property type="match status" value="1"/>
</dbReference>
<dbReference type="PROSITE" id="PS00486">
    <property type="entry name" value="DNA_MISMATCH_REPAIR_2"/>
    <property type="match status" value="1"/>
</dbReference>
<dbReference type="GO" id="GO:0006312">
    <property type="term" value="P:mitotic recombination"/>
    <property type="evidence" value="ECO:0007669"/>
    <property type="project" value="TreeGrafter"/>
</dbReference>
<dbReference type="FunFam" id="3.40.1170.10:FF:000004">
    <property type="entry name" value="DNA mismatch repair protein"/>
    <property type="match status" value="1"/>
</dbReference>
<comment type="similarity">
    <text evidence="1">Belongs to the DNA mismatch repair MutS family. MSH3 subfamily.</text>
</comment>
<dbReference type="Gene3D" id="1.10.1420.10">
    <property type="match status" value="2"/>
</dbReference>
<keyword evidence="7" id="KW-0238">DNA-binding</keyword>
<keyword evidence="8" id="KW-0234">DNA repair</keyword>
<dbReference type="GO" id="GO:0016447">
    <property type="term" value="P:somatic recombination of immunoglobulin gene segments"/>
    <property type="evidence" value="ECO:0007669"/>
    <property type="project" value="TreeGrafter"/>
</dbReference>
<protein>
    <recommendedName>
        <fullName evidence="2 11">DNA mismatch repair protein MSH3</fullName>
    </recommendedName>
    <alternativeName>
        <fullName evidence="2 11">DNA mismatch repair protein MSH3</fullName>
    </alternativeName>
</protein>
<sequence>IFIKEDSQKCEKSRICLQTLDRLKEFCSDSNQQCARVQEDGFQEKGHLSLEKCPSVTGRSSELRNTNLPSRDTSPKVAQKVCRALCNLSQFSASLKSYENSQNSSDTNLNRRTKSIYTPLELQFIEMKKKYKDAILCVECGYKYRFFGQDAEIAAKELNIYCHLDHNFMTASIPSHRLFVHVRRLVAKGHKVGVIKQMETAALKAAGENKSSLFSRKLTLDDSVDVEEVAADVPDNYLLCICENGDNLKDRKKGDTVTGIVAIQPTTGEVIFDSFRDCASRSELESRVLRLQPVEIILPPRLSDQSEKLIHSITSMRLQDDRIRIERMENLNFEYSHAFQRVTDFYAKEVPGPQNLSVVLSLDKPVICSLAAVIAYLKEFNLEKMLYNPSNFKRLSSETEFMTINGTTMKNLEILQNQTDMKTKGSLLWVLDHTKTSFGRRRLKKWVTQPLLKFSEINARLDAVSEILLSESSVFGQIENLLCKLPDLERGLCSVFHKKCSTQEFFLIVSTLSRLDLEIQAFVPVIHSHVRSPLLKNALLEIPDLLSPVKQYLKVLNEEAARTGDKTQLFKDLTAFPAIRKKKEEIQDVLSKIQLHLPDIRKQIKSPSAEYVTVSGQEFLIEVKNSHKSSVPSDWVMVSSTKAVSRFHSPFITENYRVLQRLREQLVLDCSTEWLCFLDHFSEHYHPVSKAICHLATVDCLFSLAQVAKQGDYCRPAVQDNRHEIIIKNGRHPVIDVLLGEQDQYVPNTTSLSGDGERVMIITGPNMGGKSSYIKQVALITIMAQIGSFVPAEEATIGVVDAIFTRMGAADNIYKGRSTFMEELTDTAEIIRKATSRSLVILDELGRGTSTHDGIAIAYATLEHFIRDVQALTLFVTHYPPVCELQQLYPHAVGNYHMAFLLNEDDQPGEELLENPEFITFLYQITKGVSARSYGLNVAKLADIPEEILKKAAHKSKELERIVNMKRKKMKSFAEVWKINDSQELQKWKNRCEPEDERKDNF</sequence>
<evidence type="ECO:0000256" key="3">
    <source>
        <dbReference type="ARBA" id="ARBA00022553"/>
    </source>
</evidence>
<evidence type="ECO:0000256" key="7">
    <source>
        <dbReference type="ARBA" id="ARBA00023125"/>
    </source>
</evidence>
<evidence type="ECO:0000313" key="14">
    <source>
        <dbReference type="Proteomes" id="UP000694410"/>
    </source>
</evidence>
<accession>A0A8C0U5A5</accession>
<dbReference type="Proteomes" id="UP000694410">
    <property type="component" value="Unplaced"/>
</dbReference>
<dbReference type="InterPro" id="IPR016151">
    <property type="entry name" value="DNA_mismatch_repair_MutS_N"/>
</dbReference>
<gene>
    <name evidence="13" type="primary">MSH3</name>
</gene>
<dbReference type="Gene3D" id="3.40.1170.10">
    <property type="entry name" value="DNA repair protein MutS, domain I"/>
    <property type="match status" value="1"/>
</dbReference>
<evidence type="ECO:0000256" key="6">
    <source>
        <dbReference type="ARBA" id="ARBA00022840"/>
    </source>
</evidence>
<proteinExistence type="inferred from homology"/>
<dbReference type="SUPFAM" id="SSF52540">
    <property type="entry name" value="P-loop containing nucleoside triphosphate hydrolases"/>
    <property type="match status" value="1"/>
</dbReference>
<keyword evidence="14" id="KW-1185">Reference proteome</keyword>
<dbReference type="Pfam" id="PF05192">
    <property type="entry name" value="MutS_III"/>
    <property type="match status" value="1"/>
</dbReference>
<evidence type="ECO:0000256" key="10">
    <source>
        <dbReference type="ARBA" id="ARBA00066229"/>
    </source>
</evidence>
<dbReference type="Pfam" id="PF05188">
    <property type="entry name" value="MutS_II"/>
    <property type="match status" value="1"/>
</dbReference>
<organism evidence="13 14">
    <name type="scientific">Cyanistes caeruleus</name>
    <name type="common">Eurasian blue tit</name>
    <name type="synonym">Parus caeruleus</name>
    <dbReference type="NCBI Taxonomy" id="156563"/>
    <lineage>
        <taxon>Eukaryota</taxon>
        <taxon>Metazoa</taxon>
        <taxon>Chordata</taxon>
        <taxon>Craniata</taxon>
        <taxon>Vertebrata</taxon>
        <taxon>Euteleostomi</taxon>
        <taxon>Archelosauria</taxon>
        <taxon>Archosauria</taxon>
        <taxon>Dinosauria</taxon>
        <taxon>Saurischia</taxon>
        <taxon>Theropoda</taxon>
        <taxon>Coelurosauria</taxon>
        <taxon>Aves</taxon>
        <taxon>Neognathae</taxon>
        <taxon>Neoaves</taxon>
        <taxon>Telluraves</taxon>
        <taxon>Australaves</taxon>
        <taxon>Passeriformes</taxon>
        <taxon>Paridae</taxon>
        <taxon>Cyanistes</taxon>
    </lineage>
</organism>
<evidence type="ECO:0000256" key="5">
    <source>
        <dbReference type="ARBA" id="ARBA00022763"/>
    </source>
</evidence>
<dbReference type="InterPro" id="IPR036678">
    <property type="entry name" value="MutS_con_dom_sf"/>
</dbReference>
<evidence type="ECO:0000256" key="8">
    <source>
        <dbReference type="ARBA" id="ARBA00023204"/>
    </source>
</evidence>
<dbReference type="SUPFAM" id="SSF53150">
    <property type="entry name" value="DNA repair protein MutS, domain II"/>
    <property type="match status" value="1"/>
</dbReference>
<evidence type="ECO:0000259" key="12">
    <source>
        <dbReference type="PROSITE" id="PS00486"/>
    </source>
</evidence>
<dbReference type="Gene3D" id="3.40.50.300">
    <property type="entry name" value="P-loop containing nucleotide triphosphate hydrolases"/>
    <property type="match status" value="1"/>
</dbReference>
<dbReference type="GO" id="GO:0140664">
    <property type="term" value="F:ATP-dependent DNA damage sensor activity"/>
    <property type="evidence" value="ECO:0007669"/>
    <property type="project" value="InterPro"/>
</dbReference>
<dbReference type="FunFam" id="1.10.1420.10:FF:000004">
    <property type="entry name" value="DNA mismatch repair protein Msh3"/>
    <property type="match status" value="1"/>
</dbReference>
<dbReference type="InterPro" id="IPR007695">
    <property type="entry name" value="DNA_mismatch_repair_MutS-lik_N"/>
</dbReference>
<dbReference type="SMART" id="SM00533">
    <property type="entry name" value="MUTSd"/>
    <property type="match status" value="1"/>
</dbReference>
<dbReference type="GO" id="GO:0005524">
    <property type="term" value="F:ATP binding"/>
    <property type="evidence" value="ECO:0007669"/>
    <property type="project" value="UniProtKB-KW"/>
</dbReference>
<dbReference type="FunFam" id="1.10.1420.10:FF:000010">
    <property type="entry name" value="DNA mismatch repair protein"/>
    <property type="match status" value="1"/>
</dbReference>
<dbReference type="SUPFAM" id="SSF48334">
    <property type="entry name" value="DNA repair protein MutS, domain III"/>
    <property type="match status" value="1"/>
</dbReference>
<keyword evidence="6" id="KW-0067">ATP-binding</keyword>
<evidence type="ECO:0000256" key="4">
    <source>
        <dbReference type="ARBA" id="ARBA00022741"/>
    </source>
</evidence>
<keyword evidence="5" id="KW-0227">DNA damage</keyword>
<dbReference type="PANTHER" id="PTHR11361">
    <property type="entry name" value="DNA MISMATCH REPAIR PROTEIN MUTS FAMILY MEMBER"/>
    <property type="match status" value="1"/>
</dbReference>
<dbReference type="AlphaFoldDB" id="A0A8C0U5A5"/>
<dbReference type="InterPro" id="IPR017261">
    <property type="entry name" value="DNA_mismatch_repair_MutS/MSH"/>
</dbReference>
<dbReference type="NCBIfam" id="NF003810">
    <property type="entry name" value="PRK05399.1"/>
    <property type="match status" value="1"/>
</dbReference>
<comment type="function">
    <text evidence="9">Component of the post-replicative DNA mismatch repair system (MMR). Heterodimerizes with MSH2 to form MutS beta which binds to DNA mismatches thereby initiating DNA repair. When bound, the MutS beta heterodimer bends the DNA helix and shields approximately 20 base pairs. MutS beta recognizes large insertion-deletion loops (IDL) up to 13 nucleotides long. After mismatch binding, forms a ternary complex with the MutL alpha heterodimer, which is thought to be responsible for directing the downstream MMR events, including strand discrimination, excision, and resynthesis.</text>
</comment>
<keyword evidence="4" id="KW-0547">Nucleotide-binding</keyword>
<name>A0A8C0U5A5_CYACU</name>
<dbReference type="FunFam" id="3.40.50.300:FF:000917">
    <property type="entry name" value="DNA mismatch repair protein"/>
    <property type="match status" value="1"/>
</dbReference>
<dbReference type="GO" id="GO:0005634">
    <property type="term" value="C:nucleus"/>
    <property type="evidence" value="ECO:0007669"/>
    <property type="project" value="TreeGrafter"/>
</dbReference>
<evidence type="ECO:0000256" key="2">
    <source>
        <dbReference type="ARBA" id="ARBA00022151"/>
    </source>
</evidence>
<dbReference type="SMART" id="SM00534">
    <property type="entry name" value="MUTSac"/>
    <property type="match status" value="1"/>
</dbReference>
<evidence type="ECO:0000256" key="9">
    <source>
        <dbReference type="ARBA" id="ARBA00059749"/>
    </source>
</evidence>
<comment type="subunit">
    <text evidence="10">Component of the DNA mismatch repair (MMR) complex composed at least of MSH2, MSH3, MSH6, PMS1 and MLH1. Heterodimer consisting of MSH2-MSH3 (MutS beta). Forms a ternary complex with MutL alpha (MLH1-PMS1). Interacts with EXO1. Interacts with MCM9.</text>
</comment>
<evidence type="ECO:0000256" key="11">
    <source>
        <dbReference type="ARBA" id="ARBA00073774"/>
    </source>
</evidence>
<reference evidence="13" key="2">
    <citation type="submission" date="2025-09" db="UniProtKB">
        <authorList>
            <consortium name="Ensembl"/>
        </authorList>
    </citation>
    <scope>IDENTIFICATION</scope>
</reference>
<dbReference type="PIRSF" id="PIRSF037677">
    <property type="entry name" value="DNA_mis_repair_Msh6"/>
    <property type="match status" value="1"/>
</dbReference>
<dbReference type="PANTHER" id="PTHR11361:SF122">
    <property type="entry name" value="DNA MISMATCH REPAIR PROTEIN MSH3"/>
    <property type="match status" value="1"/>
</dbReference>